<keyword evidence="2" id="KW-1185">Reference proteome</keyword>
<evidence type="ECO:0000313" key="4">
    <source>
        <dbReference type="RefSeq" id="XP_052132823.1"/>
    </source>
</evidence>
<dbReference type="PANTHER" id="PTHR21530">
    <property type="entry name" value="PHEROMONE SHUTDOWN PROTEIN"/>
    <property type="match status" value="1"/>
</dbReference>
<dbReference type="InterPro" id="IPR046345">
    <property type="entry name" value="TraB_PrgY-like"/>
</dbReference>
<dbReference type="AlphaFoldDB" id="A0A6J1SWC1"/>
<evidence type="ECO:0000256" key="1">
    <source>
        <dbReference type="SAM" id="MobiDB-lite"/>
    </source>
</evidence>
<accession>A0A6J1SWC1</accession>
<dbReference type="RefSeq" id="XP_052132823.1">
    <property type="nucleotide sequence ID" value="XM_052276863.1"/>
</dbReference>
<protein>
    <submittedName>
        <fullName evidence="3">TraB domain-containing protein isoform X1</fullName>
    </submittedName>
    <submittedName>
        <fullName evidence="4">TraB domain-containing protein-like isoform X1</fullName>
    </submittedName>
</protein>
<dbReference type="PANTHER" id="PTHR21530:SF7">
    <property type="entry name" value="TRAB DOMAIN-CONTAINING PROTEIN"/>
    <property type="match status" value="1"/>
</dbReference>
<gene>
    <name evidence="3" type="primary">LOC113210035</name>
    <name evidence="4" type="synonym">LOC127752168</name>
</gene>
<sequence length="479" mass="52523">MADFANMNVSTDNEVSVYNTPDTTLVIDGSFEDSLNMNTSLIDAEKGITPTVKKPSSISLDNSAALSIGEQSSLFDNSFSSTRSQSTIRESPDGTSSVGEGDDLASDLTDVGSDLDTSVSDKPPSAYMSPDKPEYEISSGKPDEPQTSESSSVKEGYWFDEYTGKVFPHTVALLPSYDGAQVYLIGSVHFSSKSCDDVSQVIQAVQPHIVFVELCPSRYFYLHLDEATLLAETKNLNLAKIKQLIRTNGLLGGLLFAFLHNTSAQIAEQVGTAPGLEFRRAATEAAKIPKCMIHLGDRPLGTTLRRVIASLSWWDLIKLVFSLLSDNASITKEEIEKMKNHGMLDDLLDEMAEKLPAVRHVFLDERDIYMAHSLQLAAMQVQVDEKNNHVPCRVVGVVGIGHMKGIIEKWGKVSSEEVIPISQIPKPSLTTRALSFTIRASFWGLVIYGVTRISPIRRNIPSVNGIMSFASSATNYFRR</sequence>
<dbReference type="InterPro" id="IPR002816">
    <property type="entry name" value="TraB/PrgY/GumN_fam"/>
</dbReference>
<dbReference type="CDD" id="cd14726">
    <property type="entry name" value="TraB_PrgY-like"/>
    <property type="match status" value="1"/>
</dbReference>
<evidence type="ECO:0000313" key="3">
    <source>
        <dbReference type="RefSeq" id="XP_026283630.2"/>
    </source>
</evidence>
<dbReference type="KEGG" id="foc:127752168"/>
<feature type="region of interest" description="Disordered" evidence="1">
    <location>
        <begin position="76"/>
        <end position="152"/>
    </location>
</feature>
<organism evidence="2 3">
    <name type="scientific">Frankliniella occidentalis</name>
    <name type="common">Western flower thrips</name>
    <name type="synonym">Euthrips occidentalis</name>
    <dbReference type="NCBI Taxonomy" id="133901"/>
    <lineage>
        <taxon>Eukaryota</taxon>
        <taxon>Metazoa</taxon>
        <taxon>Ecdysozoa</taxon>
        <taxon>Arthropoda</taxon>
        <taxon>Hexapoda</taxon>
        <taxon>Insecta</taxon>
        <taxon>Pterygota</taxon>
        <taxon>Neoptera</taxon>
        <taxon>Paraneoptera</taxon>
        <taxon>Thysanoptera</taxon>
        <taxon>Terebrantia</taxon>
        <taxon>Thripoidea</taxon>
        <taxon>Thripidae</taxon>
        <taxon>Frankliniella</taxon>
    </lineage>
</organism>
<reference evidence="3 4" key="1">
    <citation type="submission" date="2025-04" db="UniProtKB">
        <authorList>
            <consortium name="RefSeq"/>
        </authorList>
    </citation>
    <scope>IDENTIFICATION</scope>
    <source>
        <tissue evidence="3 4">Whole organism</tissue>
    </source>
</reference>
<dbReference type="KEGG" id="foc:113210035"/>
<dbReference type="Pfam" id="PF01963">
    <property type="entry name" value="TraB_PrgY_gumN"/>
    <property type="match status" value="1"/>
</dbReference>
<dbReference type="RefSeq" id="XP_026283630.2">
    <property type="nucleotide sequence ID" value="XM_026427845.2"/>
</dbReference>
<dbReference type="Proteomes" id="UP000504606">
    <property type="component" value="Unplaced"/>
</dbReference>
<name>A0A6J1SWC1_FRAOC</name>
<feature type="compositionally biased region" description="Polar residues" evidence="1">
    <location>
        <begin position="76"/>
        <end position="98"/>
    </location>
</feature>
<evidence type="ECO:0000313" key="2">
    <source>
        <dbReference type="Proteomes" id="UP000504606"/>
    </source>
</evidence>
<proteinExistence type="predicted"/>
<dbReference type="GeneID" id="113210035"/>
<dbReference type="OrthoDB" id="48306at2759"/>